<organism evidence="2 3">
    <name type="scientific">Mariprofundus aestuarium</name>
    <dbReference type="NCBI Taxonomy" id="1921086"/>
    <lineage>
        <taxon>Bacteria</taxon>
        <taxon>Pseudomonadati</taxon>
        <taxon>Pseudomonadota</taxon>
        <taxon>Candidatius Mariprofundia</taxon>
        <taxon>Mariprofundales</taxon>
        <taxon>Mariprofundaceae</taxon>
        <taxon>Mariprofundus</taxon>
    </lineage>
</organism>
<feature type="coiled-coil region" evidence="1">
    <location>
        <begin position="9"/>
        <end position="57"/>
    </location>
</feature>
<dbReference type="KEGG" id="maes:Ga0123461_1783"/>
<proteinExistence type="predicted"/>
<evidence type="ECO:0000256" key="1">
    <source>
        <dbReference type="SAM" id="Coils"/>
    </source>
</evidence>
<keyword evidence="1" id="KW-0175">Coiled coil</keyword>
<sequence>MKFDNALKKKLLKKLKSYMNAEAEQLQQEDEGLSKVLKKLKKKEKHLKALIAAERDEDVREMLEQELNVVHSQRKKGITLLSSLRKKVSK</sequence>
<accession>A0A2K8L7F3</accession>
<dbReference type="OrthoDB" id="9921265at2"/>
<evidence type="ECO:0000313" key="2">
    <source>
        <dbReference type="EMBL" id="ATX80196.1"/>
    </source>
</evidence>
<reference evidence="2 3" key="1">
    <citation type="submission" date="2016-12" db="EMBL/GenBank/DDBJ databases">
        <title>Isolation and genomic insights into novel planktonic Zetaproteobacteria from stratified waters of the Chesapeake Bay.</title>
        <authorList>
            <person name="McAllister S.M."/>
            <person name="Kato S."/>
            <person name="Chan C.S."/>
            <person name="Chiu B.K."/>
            <person name="Field E.K."/>
        </authorList>
    </citation>
    <scope>NUCLEOTIDE SEQUENCE [LARGE SCALE GENOMIC DNA]</scope>
    <source>
        <strain evidence="2 3">CP-5</strain>
    </source>
</reference>
<dbReference type="EMBL" id="CP018799">
    <property type="protein sequence ID" value="ATX80196.1"/>
    <property type="molecule type" value="Genomic_DNA"/>
</dbReference>
<evidence type="ECO:0000313" key="3">
    <source>
        <dbReference type="Proteomes" id="UP000231701"/>
    </source>
</evidence>
<dbReference type="RefSeq" id="WP_100277997.1">
    <property type="nucleotide sequence ID" value="NZ_CP018799.1"/>
</dbReference>
<dbReference type="Proteomes" id="UP000231701">
    <property type="component" value="Chromosome"/>
</dbReference>
<keyword evidence="3" id="KW-1185">Reference proteome</keyword>
<name>A0A2K8L7F3_MARES</name>
<gene>
    <name evidence="2" type="ORF">Ga0123461_1783</name>
</gene>
<dbReference type="AlphaFoldDB" id="A0A2K8L7F3"/>
<protein>
    <submittedName>
        <fullName evidence="2">Uncharacterized protein</fullName>
    </submittedName>
</protein>